<evidence type="ECO:0000256" key="4">
    <source>
        <dbReference type="ARBA" id="ARBA00022723"/>
    </source>
</evidence>
<comment type="pathway">
    <text evidence="2 10">Protein modification; protein ubiquitination.</text>
</comment>
<dbReference type="Pfam" id="PF18995">
    <property type="entry name" value="PRT6_C"/>
    <property type="match status" value="1"/>
</dbReference>
<dbReference type="InterPro" id="IPR042065">
    <property type="entry name" value="E3_ELL-like"/>
</dbReference>
<dbReference type="InterPro" id="IPR044046">
    <property type="entry name" value="E3_ligase_UBR-like_C"/>
</dbReference>
<keyword evidence="14" id="KW-1185">Reference proteome</keyword>
<feature type="zinc finger region" description="UBR-type" evidence="9">
    <location>
        <begin position="114"/>
        <end position="185"/>
    </location>
</feature>
<dbReference type="InterPro" id="IPR014719">
    <property type="entry name" value="Ribosomal_bL12_C/ClpS-like"/>
</dbReference>
<gene>
    <name evidence="13" type="ORF">MCOR_3343</name>
</gene>
<comment type="catalytic activity">
    <reaction evidence="1 10">
        <text>S-ubiquitinyl-[E2 ubiquitin-conjugating enzyme]-L-cysteine + [acceptor protein]-L-lysine = [E2 ubiquitin-conjugating enzyme]-L-cysteine + N(6)-ubiquitinyl-[acceptor protein]-L-lysine.</text>
        <dbReference type="EC" id="2.3.2.27"/>
    </reaction>
</comment>
<dbReference type="EMBL" id="CACVKT020000583">
    <property type="protein sequence ID" value="CAC5361092.1"/>
    <property type="molecule type" value="Genomic_DNA"/>
</dbReference>
<dbReference type="InterPro" id="IPR055194">
    <property type="entry name" value="UBR1-like_WH"/>
</dbReference>
<dbReference type="SUPFAM" id="SSF46785">
    <property type="entry name" value="Winged helix' DNA-binding domain"/>
    <property type="match status" value="1"/>
</dbReference>
<dbReference type="SUPFAM" id="SSF54736">
    <property type="entry name" value="ClpS-like"/>
    <property type="match status" value="1"/>
</dbReference>
<evidence type="ECO:0000256" key="11">
    <source>
        <dbReference type="SAM" id="MobiDB-lite"/>
    </source>
</evidence>
<dbReference type="InterPro" id="IPR003126">
    <property type="entry name" value="Znf_UBR"/>
</dbReference>
<dbReference type="GO" id="GO:0016567">
    <property type="term" value="P:protein ubiquitination"/>
    <property type="evidence" value="ECO:0007669"/>
    <property type="project" value="UniProtKB-UniRule"/>
</dbReference>
<evidence type="ECO:0000256" key="9">
    <source>
        <dbReference type="PROSITE-ProRule" id="PRU00508"/>
    </source>
</evidence>
<dbReference type="OrthoDB" id="26387at2759"/>
<dbReference type="FunFam" id="2.10.110.30:FF:000001">
    <property type="entry name" value="E3 ubiquitin-protein ligase UBR2 isoform 1"/>
    <property type="match status" value="1"/>
</dbReference>
<evidence type="ECO:0000256" key="2">
    <source>
        <dbReference type="ARBA" id="ARBA00004906"/>
    </source>
</evidence>
<dbReference type="Gene3D" id="3.30.1390.10">
    <property type="match status" value="1"/>
</dbReference>
<feature type="domain" description="UBR-type" evidence="12">
    <location>
        <begin position="114"/>
        <end position="185"/>
    </location>
</feature>
<dbReference type="InterPro" id="IPR003769">
    <property type="entry name" value="ClpS_core"/>
</dbReference>
<comment type="similarity">
    <text evidence="8 10">Belongs to the E3 ubiquitin-protein ligase UBR1-like family.</text>
</comment>
<keyword evidence="6 10" id="KW-0833">Ubl conjugation pathway</keyword>
<dbReference type="UniPathway" id="UPA00143"/>
<evidence type="ECO:0000256" key="3">
    <source>
        <dbReference type="ARBA" id="ARBA00022679"/>
    </source>
</evidence>
<dbReference type="FunFam" id="3.30.1390.10:FF:000003">
    <property type="entry name" value="E3 ubiquitin-protein ligase UBR2 isoform X1"/>
    <property type="match status" value="1"/>
</dbReference>
<dbReference type="Proteomes" id="UP000507470">
    <property type="component" value="Unassembled WGS sequence"/>
</dbReference>
<dbReference type="PROSITE" id="PS51257">
    <property type="entry name" value="PROKAR_LIPOPROTEIN"/>
    <property type="match status" value="1"/>
</dbReference>
<evidence type="ECO:0000256" key="7">
    <source>
        <dbReference type="ARBA" id="ARBA00022833"/>
    </source>
</evidence>
<evidence type="ECO:0000256" key="5">
    <source>
        <dbReference type="ARBA" id="ARBA00022771"/>
    </source>
</evidence>
<keyword evidence="7 10" id="KW-0862">Zinc</keyword>
<accession>A0A6J8A331</accession>
<evidence type="ECO:0000313" key="14">
    <source>
        <dbReference type="Proteomes" id="UP000507470"/>
    </source>
</evidence>
<dbReference type="GO" id="GO:0005737">
    <property type="term" value="C:cytoplasm"/>
    <property type="evidence" value="ECO:0007669"/>
    <property type="project" value="TreeGrafter"/>
</dbReference>
<dbReference type="PROSITE" id="PS51157">
    <property type="entry name" value="ZF_UBR"/>
    <property type="match status" value="1"/>
</dbReference>
<dbReference type="GO" id="GO:0061630">
    <property type="term" value="F:ubiquitin protein ligase activity"/>
    <property type="evidence" value="ECO:0007669"/>
    <property type="project" value="UniProtKB-UniRule"/>
</dbReference>
<dbReference type="Gene3D" id="2.10.110.30">
    <property type="match status" value="1"/>
</dbReference>
<dbReference type="InterPro" id="IPR039164">
    <property type="entry name" value="UBR1-like"/>
</dbReference>
<dbReference type="GO" id="GO:0071596">
    <property type="term" value="P:ubiquitin-dependent protein catabolic process via the N-end rule pathway"/>
    <property type="evidence" value="ECO:0007669"/>
    <property type="project" value="UniProtKB-UniRule"/>
</dbReference>
<dbReference type="Pfam" id="PF02617">
    <property type="entry name" value="ClpS"/>
    <property type="match status" value="1"/>
</dbReference>
<dbReference type="SMART" id="SM00396">
    <property type="entry name" value="ZnF_UBR1"/>
    <property type="match status" value="1"/>
</dbReference>
<keyword evidence="13" id="KW-0012">Acyltransferase</keyword>
<dbReference type="Pfam" id="PF02207">
    <property type="entry name" value="zf-UBR"/>
    <property type="match status" value="1"/>
</dbReference>
<dbReference type="PANTHER" id="PTHR21497:SF24">
    <property type="entry name" value="E3 UBIQUITIN-PROTEIN LIGASE UBR1"/>
    <property type="match status" value="1"/>
</dbReference>
<name>A0A6J8A331_MYTCO</name>
<evidence type="ECO:0000259" key="12">
    <source>
        <dbReference type="PROSITE" id="PS51157"/>
    </source>
</evidence>
<sequence length="1807" mass="205693">MCKFKAPQLPSFVVTISCQNNGKMALKLPLQAPEFCQNTLLKEWNLQCRSGNLLSALQKHWKTFALVVFANNYESSKEDRLAEKFLLRPMEHFLCNGDPEIILKSLKEKDQPSQLCGKVFKNGEPTYSCRDCANDNTCVLCIDCFQKSAHKKHRYKMSTSGGGGYCDCGDVEAWKSDPYCEIHDAKTKPMSDQNPIEVLPEDLTDRASALFMAALHYVVQMLTWEQCDCLPSEIQPEGELDDSYITMLFNDELHTYEQVINTLQRAVECSQEEAVEHATIVDREGRSSVRDGTFSYCEKARHIIEHSTSRHGSKPLKVQIMHTIVVAHQKFALKLVTWLQDIIGKSDGLRRLFCTLSTQPYENGESLIEKLILSDTQMWKNARMLVHQMMMSGVLMDQECKKQFSIIFTKHYPSLIKDYANDDHDFEVSVASLSVQIFTVSSLHYEAITREFVLDDHNRPVSITSLSVQIFTVPSVAKMLVTDHDLLDVIITTFLGFCEEKKNNDGKLSFERNERSTSFKRACYVLYDVKYALICRPSPEEWSDKLRYSFLKGFKSFLKMLKMMQGMDGVMRQVGVHLEYEPEWEGAFNLQLKQDDVITEFLEWCGTDRKVLIEAFKLTLEFLLKCKDKPATVKREDKTVCGHKVKCLKYDVSTQPVSIHLPLSRILAGLFLHFGKLGISWNSPEVNIEHIDMAEIIEPPLRVQVMIAQTQAGMWRRNGYSLLNQIFFYHNVKCRREMFDKDINMLQIGAGIMDNNEFLIHLLNKYNLLFWVKPEYDTPSGQDDMVRQTVTLAEEFLTLLITIISERYVLGIGTVDEQDITKREIIHQLCVAPMSYSELTKGLPVNSNHETGIEEVINDVAVFKKPGTTMGGKGIFELKPEFYLEYNPFFLHYSRTEQSKSEEAQMKRKKDAKEDHVLPPPVPPKVTPMFEPLVGLLQCDIMVHIMHLILQRTVAVRSRSWSEAQVDRVLHLIGLALHEQRRATMEGNHNFDFLARALKDDRNILTLLESLVADHRNISHDSTDNLLTWVVKQFMEIRQMTNSNVTASALDQLSASTRQEIELAKRQKAEIAAKRREKIMAKISKMQKNFIQDNADLFDSTDAELSKTPSDMDVSISDSRFPVALGRNQTSVGYVGCQHATCILCQEEQDVRHNSRAMVLAAYIQRSTVLSQNRSKVVLNGDKYDPTFMSADLNTDVHTSSCGHVMHADCWQRFFDALLAKERRGRPFRFRPSLSYNVDNSEFLCPLCECISNTVIPIVPVLSSLCKESDQKNIYISFNDWIDGLQKTVQHSIEKAKENEDQEDSLLFKPCPLPVVTRMLAESVARNFQLLWDYVSEDGSEQFSDSMKDMIKKFASDSYSFGLGVEPDETNPRVPIMAWNTCAFTIQSIEQMLRHEQKPLFGSLSSRQSDCMGSLVRFAAVCGQVMNSDLVKQHCLKVLSFLIMDSTQANENMCILDVDLFHYLTLLTMTLPSLHVEGQRSPLSIIPTGGINNHHALELVFTAHLVQIMLVCDISSQSAMEVETDSDDQKMLEIYTNLRQLAGIQSQTSPQPWQVTQMVKEACLPFLRCAAILYHHITSIPVPNILQEASCDQFEPICRYLAISSPLSSLFETQGDIIQTLVMRWCSNSLLKDRFSASSDKIITYPLPINRLVPLPEDYSELINRDSTFTCPKSNGDDTRAPTMCLVCGQMLCSQSYCCQTELDGVKVGAATEHSYKCGAGVGIFLRVRECQILLLTGKTKGCFVPPPYLDSYGETDQGLRRGNPLHLCPDSYKNLQKLWFNHSLPETISHSLETNTNLLTFDWQHL</sequence>
<evidence type="ECO:0000256" key="8">
    <source>
        <dbReference type="ARBA" id="ARBA00046341"/>
    </source>
</evidence>
<dbReference type="EC" id="2.3.2.27" evidence="10"/>
<proteinExistence type="inferred from homology"/>
<dbReference type="InterPro" id="IPR036390">
    <property type="entry name" value="WH_DNA-bd_sf"/>
</dbReference>
<feature type="compositionally biased region" description="Basic and acidic residues" evidence="11">
    <location>
        <begin position="900"/>
        <end position="917"/>
    </location>
</feature>
<reference evidence="13 14" key="1">
    <citation type="submission" date="2020-06" db="EMBL/GenBank/DDBJ databases">
        <authorList>
            <person name="Li R."/>
            <person name="Bekaert M."/>
        </authorList>
    </citation>
    <scope>NUCLEOTIDE SEQUENCE [LARGE SCALE GENOMIC DNA]</scope>
    <source>
        <strain evidence="14">wild</strain>
    </source>
</reference>
<keyword evidence="4 10" id="KW-0479">Metal-binding</keyword>
<dbReference type="GO" id="GO:0008270">
    <property type="term" value="F:zinc ion binding"/>
    <property type="evidence" value="ECO:0007669"/>
    <property type="project" value="UniProtKB-UniRule"/>
</dbReference>
<dbReference type="GO" id="GO:0000151">
    <property type="term" value="C:ubiquitin ligase complex"/>
    <property type="evidence" value="ECO:0007669"/>
    <property type="project" value="TreeGrafter"/>
</dbReference>
<dbReference type="Pfam" id="PF22960">
    <property type="entry name" value="WHD_UBR1"/>
    <property type="match status" value="1"/>
</dbReference>
<dbReference type="Gene3D" id="1.10.10.2670">
    <property type="entry name" value="E3 ubiquitin-protein ligase"/>
    <property type="match status" value="1"/>
</dbReference>
<keyword evidence="3 10" id="KW-0808">Transferase</keyword>
<organism evidence="13 14">
    <name type="scientific">Mytilus coruscus</name>
    <name type="common">Sea mussel</name>
    <dbReference type="NCBI Taxonomy" id="42192"/>
    <lineage>
        <taxon>Eukaryota</taxon>
        <taxon>Metazoa</taxon>
        <taxon>Spiralia</taxon>
        <taxon>Lophotrochozoa</taxon>
        <taxon>Mollusca</taxon>
        <taxon>Bivalvia</taxon>
        <taxon>Autobranchia</taxon>
        <taxon>Pteriomorphia</taxon>
        <taxon>Mytilida</taxon>
        <taxon>Mytiloidea</taxon>
        <taxon>Mytilidae</taxon>
        <taxon>Mytilinae</taxon>
        <taxon>Mytilus</taxon>
    </lineage>
</organism>
<evidence type="ECO:0000313" key="13">
    <source>
        <dbReference type="EMBL" id="CAC5361092.1"/>
    </source>
</evidence>
<evidence type="ECO:0000256" key="10">
    <source>
        <dbReference type="RuleBase" id="RU366018"/>
    </source>
</evidence>
<dbReference type="PANTHER" id="PTHR21497">
    <property type="entry name" value="UBIQUITIN LIGASE E3 ALPHA-RELATED"/>
    <property type="match status" value="1"/>
</dbReference>
<protein>
    <recommendedName>
        <fullName evidence="10">E3 ubiquitin-protein ligase</fullName>
        <ecNumber evidence="10">2.3.2.27</ecNumber>
    </recommendedName>
</protein>
<keyword evidence="5 10" id="KW-0863">Zinc-finger</keyword>
<feature type="region of interest" description="Disordered" evidence="11">
    <location>
        <begin position="900"/>
        <end position="922"/>
    </location>
</feature>
<evidence type="ECO:0000256" key="1">
    <source>
        <dbReference type="ARBA" id="ARBA00000900"/>
    </source>
</evidence>
<evidence type="ECO:0000256" key="6">
    <source>
        <dbReference type="ARBA" id="ARBA00022786"/>
    </source>
</evidence>
<comment type="function">
    <text evidence="10">Ubiquitin ligase protein which is a component of the N-end rule pathway. Recognizes and binds to proteins bearing specific N-terminal residues that are destabilizing according to the N-end rule, leading to their ubiquitination and subsequent degradation.</text>
</comment>